<proteinExistence type="predicted"/>
<dbReference type="PANTHER" id="PTHR37305">
    <property type="entry name" value="INTEGRAL MEMBRANE PROTEIN-RELATED"/>
    <property type="match status" value="1"/>
</dbReference>
<dbReference type="Proteomes" id="UP000183190">
    <property type="component" value="Unassembled WGS sequence"/>
</dbReference>
<dbReference type="AlphaFoldDB" id="A0A1H6L007"/>
<reference evidence="7 8" key="1">
    <citation type="submission" date="2016-10" db="EMBL/GenBank/DDBJ databases">
        <authorList>
            <person name="de Groot N.N."/>
        </authorList>
    </citation>
    <scope>NUCLEOTIDE SEQUENCE [LARGE SCALE GENOMIC DNA]</scope>
    <source>
        <strain evidence="7 8">YAD2003</strain>
    </source>
</reference>
<dbReference type="GO" id="GO:0016020">
    <property type="term" value="C:membrane"/>
    <property type="evidence" value="ECO:0007669"/>
    <property type="project" value="UniProtKB-SubCell"/>
</dbReference>
<dbReference type="RefSeq" id="WP_074718325.1">
    <property type="nucleotide sequence ID" value="NZ_FNWV01000012.1"/>
</dbReference>
<name>A0A1H6L007_RUMFL</name>
<feature type="transmembrane region" description="Helical" evidence="5">
    <location>
        <begin position="45"/>
        <end position="67"/>
    </location>
</feature>
<feature type="domain" description="ABC-2 type transporter transmembrane" evidence="6">
    <location>
        <begin position="13"/>
        <end position="197"/>
    </location>
</feature>
<evidence type="ECO:0000256" key="5">
    <source>
        <dbReference type="SAM" id="Phobius"/>
    </source>
</evidence>
<keyword evidence="2 5" id="KW-0812">Transmembrane</keyword>
<evidence type="ECO:0000313" key="7">
    <source>
        <dbReference type="EMBL" id="SEH79250.1"/>
    </source>
</evidence>
<evidence type="ECO:0000256" key="1">
    <source>
        <dbReference type="ARBA" id="ARBA00004141"/>
    </source>
</evidence>
<evidence type="ECO:0000313" key="8">
    <source>
        <dbReference type="Proteomes" id="UP000183190"/>
    </source>
</evidence>
<keyword evidence="3 5" id="KW-1133">Transmembrane helix</keyword>
<dbReference type="GO" id="GO:0140359">
    <property type="term" value="F:ABC-type transporter activity"/>
    <property type="evidence" value="ECO:0007669"/>
    <property type="project" value="InterPro"/>
</dbReference>
<dbReference type="Pfam" id="PF01061">
    <property type="entry name" value="ABC2_membrane"/>
    <property type="match status" value="1"/>
</dbReference>
<dbReference type="InterPro" id="IPR013525">
    <property type="entry name" value="ABC2_TM"/>
</dbReference>
<dbReference type="OrthoDB" id="1862600at2"/>
<evidence type="ECO:0000256" key="3">
    <source>
        <dbReference type="ARBA" id="ARBA00022989"/>
    </source>
</evidence>
<dbReference type="EMBL" id="FNWV01000012">
    <property type="protein sequence ID" value="SEH79250.1"/>
    <property type="molecule type" value="Genomic_DNA"/>
</dbReference>
<evidence type="ECO:0000256" key="2">
    <source>
        <dbReference type="ARBA" id="ARBA00022692"/>
    </source>
</evidence>
<evidence type="ECO:0000259" key="6">
    <source>
        <dbReference type="Pfam" id="PF01061"/>
    </source>
</evidence>
<feature type="transmembrane region" description="Helical" evidence="5">
    <location>
        <begin position="88"/>
        <end position="109"/>
    </location>
</feature>
<protein>
    <submittedName>
        <fullName evidence="7">ABC-2 family transporter protein</fullName>
    </submittedName>
</protein>
<feature type="transmembrane region" description="Helical" evidence="5">
    <location>
        <begin position="158"/>
        <end position="177"/>
    </location>
</feature>
<comment type="subcellular location">
    <subcellularLocation>
        <location evidence="1">Membrane</location>
        <topology evidence="1">Multi-pass membrane protein</topology>
    </subcellularLocation>
</comment>
<accession>A0A1H6L007</accession>
<evidence type="ECO:0000256" key="4">
    <source>
        <dbReference type="ARBA" id="ARBA00023136"/>
    </source>
</evidence>
<gene>
    <name evidence="7" type="ORF">SAMN02910265_02725</name>
</gene>
<organism evidence="7 8">
    <name type="scientific">Ruminococcus flavefaciens</name>
    <dbReference type="NCBI Taxonomy" id="1265"/>
    <lineage>
        <taxon>Bacteria</taxon>
        <taxon>Bacillati</taxon>
        <taxon>Bacillota</taxon>
        <taxon>Clostridia</taxon>
        <taxon>Eubacteriales</taxon>
        <taxon>Oscillospiraceae</taxon>
        <taxon>Ruminococcus</taxon>
    </lineage>
</organism>
<sequence length="236" mass="26523">MNKLLKVNISLMKYRFDVKCCIVLGAVLGVVETVACHLKDDLTWFGMFEMGVLMVMMMSAVGGLFISRDYSNNTIRNKLTVGHKRNDIYLANQITEILIFCLPLILYIITSVICNICFIGTKDLDISAFTKNVMVCLLANIAISAITTFIAMTVKSNAGGVLPIILMYPLLFFSVMAEEFQDIKWLKTINDISPLSQLTILLTPDKNPWTHIFYSVLITIVFILGGMAIFRRTDLK</sequence>
<keyword evidence="4 5" id="KW-0472">Membrane</keyword>
<feature type="transmembrane region" description="Helical" evidence="5">
    <location>
        <begin position="212"/>
        <end position="230"/>
    </location>
</feature>
<dbReference type="PANTHER" id="PTHR37305:SF1">
    <property type="entry name" value="MEMBRANE PROTEIN"/>
    <property type="match status" value="1"/>
</dbReference>
<feature type="transmembrane region" description="Helical" evidence="5">
    <location>
        <begin position="129"/>
        <end position="151"/>
    </location>
</feature>